<dbReference type="GO" id="GO:0003382">
    <property type="term" value="P:epithelial cell morphogenesis"/>
    <property type="evidence" value="ECO:0007669"/>
    <property type="project" value="InterPro"/>
</dbReference>
<keyword evidence="8" id="KW-1015">Disulfide bond</keyword>
<dbReference type="GO" id="GO:0016323">
    <property type="term" value="C:basolateral plasma membrane"/>
    <property type="evidence" value="ECO:0007669"/>
    <property type="project" value="TreeGrafter"/>
</dbReference>
<feature type="transmembrane region" description="Helical" evidence="11">
    <location>
        <begin position="235"/>
        <end position="258"/>
    </location>
</feature>
<comment type="subcellular location">
    <subcellularLocation>
        <location evidence="1">Membrane</location>
        <topology evidence="1">Single-pass type I membrane protein</topology>
    </subcellularLocation>
</comment>
<feature type="region of interest" description="Disordered" evidence="10">
    <location>
        <begin position="266"/>
        <end position="339"/>
    </location>
</feature>
<dbReference type="eggNOG" id="ENOG502QU0R">
    <property type="taxonomic scope" value="Eukaryota"/>
</dbReference>
<dbReference type="GeneTree" id="ENSGT00940000160507"/>
<reference evidence="14" key="3">
    <citation type="submission" date="2025-09" db="UniProtKB">
        <authorList>
            <consortium name="Ensembl"/>
        </authorList>
    </citation>
    <scope>IDENTIFICATION</scope>
</reference>
<dbReference type="Pfam" id="PF13927">
    <property type="entry name" value="Ig_3"/>
    <property type="match status" value="1"/>
</dbReference>
<evidence type="ECO:0000256" key="2">
    <source>
        <dbReference type="ARBA" id="ARBA00017514"/>
    </source>
</evidence>
<feature type="domain" description="Ig-like" evidence="13">
    <location>
        <begin position="143"/>
        <end position="227"/>
    </location>
</feature>
<evidence type="ECO:0000256" key="10">
    <source>
        <dbReference type="SAM" id="MobiDB-lite"/>
    </source>
</evidence>
<dbReference type="AlphaFoldDB" id="H3AYE7"/>
<proteinExistence type="predicted"/>
<keyword evidence="5" id="KW-0677">Repeat</keyword>
<evidence type="ECO:0000256" key="5">
    <source>
        <dbReference type="ARBA" id="ARBA00022737"/>
    </source>
</evidence>
<feature type="signal peptide" evidence="12">
    <location>
        <begin position="1"/>
        <end position="22"/>
    </location>
</feature>
<evidence type="ECO:0000256" key="3">
    <source>
        <dbReference type="ARBA" id="ARBA00022692"/>
    </source>
</evidence>
<dbReference type="Ensembl" id="ENSLACT00000014770.1">
    <property type="protein sequence ID" value="ENSLACP00000014668.1"/>
    <property type="gene ID" value="ENSLACG00000012909.1"/>
</dbReference>
<dbReference type="InterPro" id="IPR007110">
    <property type="entry name" value="Ig-like_dom"/>
</dbReference>
<sequence length="339" mass="36321">MFPAKLLSLFDFFIFILGSVFSLNVEIKDSKVNVTVGKSVTLYCTFTSTVPVEKATIEWDFYQAKSLQYSMIYYSQNGSSYSLGEFKDRIKGAKNPGNATITISNMMPSDSGVYLCQVTNAPDFEGKNNDKVFVFVLVKPSKPHCSIRGPVETGDDVSLACYSEEGTPRPTYIWQKLTNGVPGPATGYLNPNKGTLLIGNLSSFETGRYLCTASNSLGIAACTLDLSIGSPDDGAIAGAIIGVIVAVAVIGIIIWYVLEKRKKRKHKKGKADGAELQSQKGGSTKYSEVPKEDTLPVNASLAAAHPSMEASAGNEPRTEAAAGTPREENSAAEAANQKL</sequence>
<dbReference type="InterPro" id="IPR013783">
    <property type="entry name" value="Ig-like_fold"/>
</dbReference>
<dbReference type="EMBL" id="AFYH01091228">
    <property type="status" value="NOT_ANNOTATED_CDS"/>
    <property type="molecule type" value="Genomic_DNA"/>
</dbReference>
<dbReference type="Pfam" id="PF07686">
    <property type="entry name" value="V-set"/>
    <property type="match status" value="1"/>
</dbReference>
<dbReference type="SMART" id="SM00406">
    <property type="entry name" value="IGv"/>
    <property type="match status" value="1"/>
</dbReference>
<dbReference type="GO" id="GO:0030277">
    <property type="term" value="P:maintenance of gastrointestinal epithelium"/>
    <property type="evidence" value="ECO:0007669"/>
    <property type="project" value="InterPro"/>
</dbReference>
<evidence type="ECO:0000256" key="8">
    <source>
        <dbReference type="ARBA" id="ARBA00023157"/>
    </source>
</evidence>
<keyword evidence="7 11" id="KW-0472">Membrane</keyword>
<dbReference type="PROSITE" id="PS50835">
    <property type="entry name" value="IG_LIKE"/>
    <property type="match status" value="2"/>
</dbReference>
<dbReference type="EMBL" id="AFYH01091230">
    <property type="status" value="NOT_ANNOTATED_CDS"/>
    <property type="molecule type" value="Genomic_DNA"/>
</dbReference>
<keyword evidence="15" id="KW-1185">Reference proteome</keyword>
<reference evidence="15" key="1">
    <citation type="submission" date="2011-08" db="EMBL/GenBank/DDBJ databases">
        <title>The draft genome of Latimeria chalumnae.</title>
        <authorList>
            <person name="Di Palma F."/>
            <person name="Alfoldi J."/>
            <person name="Johnson J."/>
            <person name="Berlin A."/>
            <person name="Gnerre S."/>
            <person name="Jaffe D."/>
            <person name="MacCallum I."/>
            <person name="Young S."/>
            <person name="Walker B.J."/>
            <person name="Lander E."/>
            <person name="Lindblad-Toh K."/>
        </authorList>
    </citation>
    <scope>NUCLEOTIDE SEQUENCE [LARGE SCALE GENOMIC DNA]</scope>
    <source>
        <strain evidence="15">Wild caught</strain>
    </source>
</reference>
<reference evidence="14" key="2">
    <citation type="submission" date="2025-08" db="UniProtKB">
        <authorList>
            <consortium name="Ensembl"/>
        </authorList>
    </citation>
    <scope>IDENTIFICATION</scope>
</reference>
<dbReference type="InParanoid" id="H3AYE7"/>
<evidence type="ECO:0000259" key="13">
    <source>
        <dbReference type="PROSITE" id="PS50835"/>
    </source>
</evidence>
<keyword evidence="9" id="KW-0393">Immunoglobulin domain</keyword>
<dbReference type="SUPFAM" id="SSF48726">
    <property type="entry name" value="Immunoglobulin"/>
    <property type="match status" value="2"/>
</dbReference>
<dbReference type="FunCoup" id="H3AYE7">
    <property type="interactions" value="56"/>
</dbReference>
<evidence type="ECO:0000256" key="7">
    <source>
        <dbReference type="ARBA" id="ARBA00023136"/>
    </source>
</evidence>
<evidence type="ECO:0000256" key="9">
    <source>
        <dbReference type="ARBA" id="ARBA00023319"/>
    </source>
</evidence>
<accession>H3AYE7</accession>
<keyword evidence="6 11" id="KW-1133">Transmembrane helix</keyword>
<evidence type="ECO:0000256" key="4">
    <source>
        <dbReference type="ARBA" id="ARBA00022729"/>
    </source>
</evidence>
<keyword evidence="3 11" id="KW-0812">Transmembrane</keyword>
<dbReference type="STRING" id="7897.ENSLACP00000014668"/>
<protein>
    <recommendedName>
        <fullName evidence="2">V-set and immunoglobulin domain-containing protein 1</fullName>
    </recommendedName>
</protein>
<evidence type="ECO:0000313" key="15">
    <source>
        <dbReference type="Proteomes" id="UP000008672"/>
    </source>
</evidence>
<dbReference type="InterPro" id="IPR029861">
    <property type="entry name" value="VSIG1"/>
</dbReference>
<organism evidence="14 15">
    <name type="scientific">Latimeria chalumnae</name>
    <name type="common">Coelacanth</name>
    <dbReference type="NCBI Taxonomy" id="7897"/>
    <lineage>
        <taxon>Eukaryota</taxon>
        <taxon>Metazoa</taxon>
        <taxon>Chordata</taxon>
        <taxon>Craniata</taxon>
        <taxon>Vertebrata</taxon>
        <taxon>Euteleostomi</taxon>
        <taxon>Coelacanthiformes</taxon>
        <taxon>Coelacanthidae</taxon>
        <taxon>Latimeria</taxon>
    </lineage>
</organism>
<name>H3AYE7_LATCH</name>
<dbReference type="SMART" id="SM00409">
    <property type="entry name" value="IG"/>
    <property type="match status" value="2"/>
</dbReference>
<dbReference type="InterPro" id="IPR036179">
    <property type="entry name" value="Ig-like_dom_sf"/>
</dbReference>
<dbReference type="PANTHER" id="PTHR44974:SF1">
    <property type="entry name" value="V-SET AND IMMUNOGLOBULIN DOMAIN-CONTAINING PROTEIN 1"/>
    <property type="match status" value="1"/>
</dbReference>
<dbReference type="PANTHER" id="PTHR44974">
    <property type="entry name" value="V-SET AND IMMUNOGLOBULIN DOMAIN-CONTAINING PROTEIN 1"/>
    <property type="match status" value="1"/>
</dbReference>
<feature type="compositionally biased region" description="Polar residues" evidence="10">
    <location>
        <begin position="276"/>
        <end position="286"/>
    </location>
</feature>
<dbReference type="EMBL" id="AFYH01091229">
    <property type="status" value="NOT_ANNOTATED_CDS"/>
    <property type="molecule type" value="Genomic_DNA"/>
</dbReference>
<feature type="domain" description="Ig-like" evidence="13">
    <location>
        <begin position="3"/>
        <end position="134"/>
    </location>
</feature>
<evidence type="ECO:0000256" key="11">
    <source>
        <dbReference type="SAM" id="Phobius"/>
    </source>
</evidence>
<keyword evidence="4 12" id="KW-0732">Signal</keyword>
<feature type="chain" id="PRO_5003579637" description="V-set and immunoglobulin domain-containing protein 1" evidence="12">
    <location>
        <begin position="23"/>
        <end position="339"/>
    </location>
</feature>
<dbReference type="InterPro" id="IPR013106">
    <property type="entry name" value="Ig_V-set"/>
</dbReference>
<dbReference type="Gene3D" id="2.60.40.10">
    <property type="entry name" value="Immunoglobulins"/>
    <property type="match status" value="2"/>
</dbReference>
<evidence type="ECO:0000313" key="14">
    <source>
        <dbReference type="Ensembl" id="ENSLACP00000014668.1"/>
    </source>
</evidence>
<dbReference type="SMART" id="SM00408">
    <property type="entry name" value="IGc2"/>
    <property type="match status" value="2"/>
</dbReference>
<evidence type="ECO:0000256" key="6">
    <source>
        <dbReference type="ARBA" id="ARBA00022989"/>
    </source>
</evidence>
<evidence type="ECO:0000256" key="1">
    <source>
        <dbReference type="ARBA" id="ARBA00004479"/>
    </source>
</evidence>
<dbReference type="InterPro" id="IPR003599">
    <property type="entry name" value="Ig_sub"/>
</dbReference>
<dbReference type="Proteomes" id="UP000008672">
    <property type="component" value="Unassembled WGS sequence"/>
</dbReference>
<dbReference type="OMA" id="LGNSTCE"/>
<evidence type="ECO:0000256" key="12">
    <source>
        <dbReference type="SAM" id="SignalP"/>
    </source>
</evidence>
<dbReference type="HOGENOM" id="CLU_040549_4_0_1"/>
<dbReference type="FunFam" id="2.60.40.10:FF:000095">
    <property type="entry name" value="immunoglobulin superfamily member 11 isoform X1"/>
    <property type="match status" value="1"/>
</dbReference>
<gene>
    <name evidence="14" type="primary">VSIG1</name>
</gene>
<dbReference type="InterPro" id="IPR003598">
    <property type="entry name" value="Ig_sub2"/>
</dbReference>